<organism evidence="1 2">
    <name type="scientific">Exiguobacterium oxidotolerans</name>
    <dbReference type="NCBI Taxonomy" id="223958"/>
    <lineage>
        <taxon>Bacteria</taxon>
        <taxon>Bacillati</taxon>
        <taxon>Bacillota</taxon>
        <taxon>Bacilli</taxon>
        <taxon>Bacillales</taxon>
        <taxon>Bacillales Family XII. Incertae Sedis</taxon>
        <taxon>Exiguobacterium</taxon>
    </lineage>
</organism>
<evidence type="ECO:0000313" key="1">
    <source>
        <dbReference type="EMBL" id="VWX37695.1"/>
    </source>
</evidence>
<dbReference type="EMBL" id="CABWKQ010000028">
    <property type="protein sequence ID" value="VWX37695.1"/>
    <property type="molecule type" value="Genomic_DNA"/>
</dbReference>
<gene>
    <name evidence="1" type="ORF">EXIGUO9Y_340022</name>
</gene>
<proteinExistence type="predicted"/>
<protein>
    <submittedName>
        <fullName evidence="1">Uncharacterized protein</fullName>
    </submittedName>
</protein>
<reference evidence="1 2" key="1">
    <citation type="submission" date="2019-10" db="EMBL/GenBank/DDBJ databases">
        <authorList>
            <person name="Karimi E."/>
        </authorList>
    </citation>
    <scope>NUCLEOTIDE SEQUENCE [LARGE SCALE GENOMIC DNA]</scope>
    <source>
        <strain evidence="1">Exiguobacterium sp. 9Y</strain>
    </source>
</reference>
<name>A0A653IFE2_9BACL</name>
<dbReference type="AlphaFoldDB" id="A0A653IFE2"/>
<evidence type="ECO:0000313" key="2">
    <source>
        <dbReference type="Proteomes" id="UP000439752"/>
    </source>
</evidence>
<keyword evidence="2" id="KW-1185">Reference proteome</keyword>
<dbReference type="Proteomes" id="UP000439752">
    <property type="component" value="Unassembled WGS sequence"/>
</dbReference>
<accession>A0A653IFE2</accession>
<sequence length="48" mass="5528">MFFASNHILLGLLYDYTFLHKIATWGTWGRGALNVFVCNPLKPRIFAL</sequence>